<reference evidence="2 3" key="1">
    <citation type="submission" date="2016-10" db="EMBL/GenBank/DDBJ databases">
        <authorList>
            <person name="de Groot N.N."/>
        </authorList>
    </citation>
    <scope>NUCLEOTIDE SEQUENCE [LARGE SCALE GENOMIC DNA]</scope>
    <source>
        <strain evidence="2 3">Nl18</strain>
    </source>
</reference>
<feature type="transmembrane region" description="Helical" evidence="1">
    <location>
        <begin position="41"/>
        <end position="64"/>
    </location>
</feature>
<dbReference type="EMBL" id="FOCT01000011">
    <property type="protein sequence ID" value="SEO07719.1"/>
    <property type="molecule type" value="Genomic_DNA"/>
</dbReference>
<feature type="transmembrane region" description="Helical" evidence="1">
    <location>
        <begin position="6"/>
        <end position="29"/>
    </location>
</feature>
<protein>
    <recommendedName>
        <fullName evidence="4">DUF2784 domain-containing protein</fullName>
    </recommendedName>
</protein>
<proteinExistence type="predicted"/>
<dbReference type="Pfam" id="PF10861">
    <property type="entry name" value="DUF2784"/>
    <property type="match status" value="1"/>
</dbReference>
<accession>A0A1H8LRK8</accession>
<keyword evidence="1" id="KW-0472">Membrane</keyword>
<evidence type="ECO:0000313" key="3">
    <source>
        <dbReference type="Proteomes" id="UP000183898"/>
    </source>
</evidence>
<dbReference type="RefSeq" id="WP_074747783.1">
    <property type="nucleotide sequence ID" value="NZ_FOCT01000011.1"/>
</dbReference>
<evidence type="ECO:0008006" key="4">
    <source>
        <dbReference type="Google" id="ProtNLM"/>
    </source>
</evidence>
<keyword evidence="1" id="KW-0812">Transmembrane</keyword>
<dbReference type="InterPro" id="IPR021218">
    <property type="entry name" value="DUF2784"/>
</dbReference>
<dbReference type="Proteomes" id="UP000183898">
    <property type="component" value="Unassembled WGS sequence"/>
</dbReference>
<keyword evidence="1" id="KW-1133">Transmembrane helix</keyword>
<evidence type="ECO:0000313" key="2">
    <source>
        <dbReference type="EMBL" id="SEO07719.1"/>
    </source>
</evidence>
<dbReference type="AlphaFoldDB" id="A0A1H8LRK8"/>
<evidence type="ECO:0000256" key="1">
    <source>
        <dbReference type="SAM" id="Phobius"/>
    </source>
</evidence>
<name>A0A1H8LRK8_9PROT</name>
<organism evidence="2 3">
    <name type="scientific">Nitrosospira multiformis</name>
    <dbReference type="NCBI Taxonomy" id="1231"/>
    <lineage>
        <taxon>Bacteria</taxon>
        <taxon>Pseudomonadati</taxon>
        <taxon>Pseudomonadota</taxon>
        <taxon>Betaproteobacteria</taxon>
        <taxon>Nitrosomonadales</taxon>
        <taxon>Nitrosomonadaceae</taxon>
        <taxon>Nitrosospira</taxon>
    </lineage>
</organism>
<gene>
    <name evidence="2" type="ORF">SAMN05216404_11120</name>
</gene>
<sequence length="123" mass="14239">MADIILVIHFLFVLFVVGGLPLIWVGNWIGVSFVRNRRFRFAHLAAILYVTAESLLGVVCPLTWLEDALRGRVTETGFIERWLHLILFYDLPEWAFLVAYVLFALLVVITFRLIPPQPRRSSR</sequence>
<feature type="transmembrane region" description="Helical" evidence="1">
    <location>
        <begin position="94"/>
        <end position="114"/>
    </location>
</feature>